<dbReference type="Proteomes" id="UP001449657">
    <property type="component" value="Chromosome"/>
</dbReference>
<feature type="transmembrane region" description="Helical" evidence="2">
    <location>
        <begin position="144"/>
        <end position="164"/>
    </location>
</feature>
<keyword evidence="2" id="KW-0812">Transmembrane</keyword>
<feature type="transmembrane region" description="Helical" evidence="2">
    <location>
        <begin position="350"/>
        <end position="372"/>
    </location>
</feature>
<feature type="transmembrane region" description="Helical" evidence="2">
    <location>
        <begin position="194"/>
        <end position="214"/>
    </location>
</feature>
<gene>
    <name evidence="3" type="ORF">WJU22_26635</name>
</gene>
<name>A0ABZ2Z2U6_9BACT</name>
<dbReference type="PANTHER" id="PTHR34219">
    <property type="entry name" value="IRON-REGULATED INNER MEMBRANE PROTEIN-RELATED"/>
    <property type="match status" value="1"/>
</dbReference>
<proteinExistence type="predicted"/>
<dbReference type="Pfam" id="PF03929">
    <property type="entry name" value="PepSY_TM"/>
    <property type="match status" value="1"/>
</dbReference>
<accession>A0ABZ2Z2U6</accession>
<protein>
    <submittedName>
        <fullName evidence="3">PepSY-associated TM helix domain-containing protein</fullName>
    </submittedName>
</protein>
<dbReference type="InterPro" id="IPR005625">
    <property type="entry name" value="PepSY-ass_TM"/>
</dbReference>
<evidence type="ECO:0000313" key="3">
    <source>
        <dbReference type="EMBL" id="WZN46468.1"/>
    </source>
</evidence>
<keyword evidence="2" id="KW-1133">Transmembrane helix</keyword>
<evidence type="ECO:0000256" key="1">
    <source>
        <dbReference type="SAM" id="MobiDB-lite"/>
    </source>
</evidence>
<sequence>MRKLVGKVHLWLGLASGLIVFIISITGCLLAFEWELRSLFGKQWFHLEPGAKTAQAAPLPPSALRAIAEKELGKTAQGVIYGGKNYSSVMQFYGRGENAYYKQVFVNPYNGKVLKVWDAKSDFFRVVLEGHFSLWLPRKIGQPIVAYATLVFFVLLVSGLVLWWPRNKAARKQRFSVKWDAKWKRKNYDLHNVLGFYVMSIALILVITGLVWGFKWWSNGLYYVTTGGKSLSQAVIPISDTTRLTPGHSVAQNTDIVWARVWKSKPAESGMSMYFGADKDPKAAISATINHRPGTYYKTDNYLFDQYTLQPLKATGPYAGKYAEAAMGDKFRRMNYDLHVGAVWGLPGKLLMFFASLICASLPITGLCVWLGRKKKAKKAKKAEPRRAPVQPQPVLS</sequence>
<organism evidence="3 4">
    <name type="scientific">Chitinophaga caseinilytica</name>
    <dbReference type="NCBI Taxonomy" id="2267521"/>
    <lineage>
        <taxon>Bacteria</taxon>
        <taxon>Pseudomonadati</taxon>
        <taxon>Bacteroidota</taxon>
        <taxon>Chitinophagia</taxon>
        <taxon>Chitinophagales</taxon>
        <taxon>Chitinophagaceae</taxon>
        <taxon>Chitinophaga</taxon>
    </lineage>
</organism>
<reference evidence="3 4" key="1">
    <citation type="submission" date="2024-03" db="EMBL/GenBank/DDBJ databases">
        <title>Chitinophaga caseinilytica sp. nov., a casein hydrolysing bacterium isolated from forest soil.</title>
        <authorList>
            <person name="Lee D.S."/>
            <person name="Han D.M."/>
            <person name="Baek J.H."/>
            <person name="Choi D.G."/>
            <person name="Jeon J.H."/>
            <person name="Jeon C.O."/>
        </authorList>
    </citation>
    <scope>NUCLEOTIDE SEQUENCE [LARGE SCALE GENOMIC DNA]</scope>
    <source>
        <strain evidence="3 4">KACC 19118</strain>
    </source>
</reference>
<dbReference type="RefSeq" id="WP_341841166.1">
    <property type="nucleotide sequence ID" value="NZ_CP149792.1"/>
</dbReference>
<evidence type="ECO:0000313" key="4">
    <source>
        <dbReference type="Proteomes" id="UP001449657"/>
    </source>
</evidence>
<dbReference type="PROSITE" id="PS51257">
    <property type="entry name" value="PROKAR_LIPOPROTEIN"/>
    <property type="match status" value="1"/>
</dbReference>
<feature type="transmembrane region" description="Helical" evidence="2">
    <location>
        <begin position="12"/>
        <end position="32"/>
    </location>
</feature>
<keyword evidence="4" id="KW-1185">Reference proteome</keyword>
<dbReference type="EMBL" id="CP150096">
    <property type="protein sequence ID" value="WZN46468.1"/>
    <property type="molecule type" value="Genomic_DNA"/>
</dbReference>
<feature type="region of interest" description="Disordered" evidence="1">
    <location>
        <begin position="378"/>
        <end position="397"/>
    </location>
</feature>
<keyword evidence="2" id="KW-0472">Membrane</keyword>
<dbReference type="PANTHER" id="PTHR34219:SF3">
    <property type="entry name" value="BLL7967 PROTEIN"/>
    <property type="match status" value="1"/>
</dbReference>
<evidence type="ECO:0000256" key="2">
    <source>
        <dbReference type="SAM" id="Phobius"/>
    </source>
</evidence>